<reference evidence="9 10" key="1">
    <citation type="submission" date="2015-07" db="EMBL/GenBank/DDBJ databases">
        <title>Draft Genome Sequence of Malassezia furfur CBS1878 and Malassezia pachydermatis CBS1879.</title>
        <authorList>
            <person name="Triana S."/>
            <person name="Ohm R."/>
            <person name="Gonzalez A."/>
            <person name="DeCock H."/>
            <person name="Restrepo S."/>
            <person name="Celis A."/>
        </authorList>
    </citation>
    <scope>NUCLEOTIDE SEQUENCE [LARGE SCALE GENOMIC DNA]</scope>
    <source>
        <strain evidence="9 10">CBS 1879</strain>
    </source>
</reference>
<feature type="transmembrane region" description="Helical" evidence="7">
    <location>
        <begin position="489"/>
        <end position="509"/>
    </location>
</feature>
<feature type="transmembrane region" description="Helical" evidence="7">
    <location>
        <begin position="376"/>
        <end position="393"/>
    </location>
</feature>
<dbReference type="VEuPathDB" id="FungiDB:Malapachy_1057"/>
<keyword evidence="10" id="KW-1185">Reference proteome</keyword>
<dbReference type="PROSITE" id="PS50850">
    <property type="entry name" value="MFS"/>
    <property type="match status" value="1"/>
</dbReference>
<evidence type="ECO:0000256" key="7">
    <source>
        <dbReference type="SAM" id="Phobius"/>
    </source>
</evidence>
<evidence type="ECO:0000256" key="2">
    <source>
        <dbReference type="ARBA" id="ARBA00022448"/>
    </source>
</evidence>
<feature type="transmembrane region" description="Helical" evidence="7">
    <location>
        <begin position="267"/>
        <end position="288"/>
    </location>
</feature>
<dbReference type="GO" id="GO:0016020">
    <property type="term" value="C:membrane"/>
    <property type="evidence" value="ECO:0007669"/>
    <property type="project" value="UniProtKB-SubCell"/>
</dbReference>
<sequence>MSDLASQPKEGLTSHQPSTTVEEKQNHMLTKSEYMDPESNEEAGEQEQRRLHVEISAVENGYARKVYCLNKIIDEHIGMTRWQWGLLFVAGMGWFLDNAWLQLIAVILPQIQVEFFTDGYQEAHIFTSNPAWVTFSLFVGMLVGASFWGYAADIVGRRLSFNITLFICGVFAIASGGAKTFAALAALVGVSCFGIGGSLPVDGMLFLEFLPGSHQYLLTLLSVFWSLGQLVTSLIGWGFISRWNCESHDACAINRTSQGWLAGNVGWRYLIFTTGAYTLFVFFIRFVIFRIPESPKFYLSKGRDAEAVQAMHEFARKCGKPLPEGMLTVGKLRSIAGEEEFMDAVEGPVETHKSMTAYFTYWWNDIKYNFQHSKRVSPFAQIAPLFSTISLGYTTVVTWLLWLLIGLAYPLFNSFIILYLGSKGDTSLSRNYRNYVIISVCGVPGSVIGAWMVTWPLAGRRGAMAIGTILSGIFLFIFIADGHTAERQLAYFAVTNFFENIMYGVLYCYTPEMFPAPLRGTADGIAAMMNRIMGVVATLIKIYTTTRDQSTGSSSQAAPLYTSAALFVASGLLMLTLRVETASRTAL</sequence>
<dbReference type="PANTHER" id="PTHR23511:SF5">
    <property type="entry name" value="MAJOR FACILITATOR-TYPE TRANSPORTER HXNZ-RELATED"/>
    <property type="match status" value="1"/>
</dbReference>
<name>A0A0M8MVZ3_9BASI</name>
<evidence type="ECO:0000256" key="1">
    <source>
        <dbReference type="ARBA" id="ARBA00004141"/>
    </source>
</evidence>
<feature type="transmembrane region" description="Helical" evidence="7">
    <location>
        <begin position="86"/>
        <end position="111"/>
    </location>
</feature>
<feature type="transmembrane region" description="Helical" evidence="7">
    <location>
        <begin position="131"/>
        <end position="152"/>
    </location>
</feature>
<dbReference type="GO" id="GO:0022857">
    <property type="term" value="F:transmembrane transporter activity"/>
    <property type="evidence" value="ECO:0007669"/>
    <property type="project" value="InterPro"/>
</dbReference>
<protein>
    <submittedName>
        <fullName evidence="9">Sugar transporter</fullName>
    </submittedName>
</protein>
<dbReference type="GeneID" id="28727443"/>
<dbReference type="AlphaFoldDB" id="A0A0M8MVZ3"/>
<evidence type="ECO:0000313" key="9">
    <source>
        <dbReference type="EMBL" id="KOS14890.1"/>
    </source>
</evidence>
<proteinExistence type="predicted"/>
<evidence type="ECO:0000259" key="8">
    <source>
        <dbReference type="PROSITE" id="PS50850"/>
    </source>
</evidence>
<feature type="transmembrane region" description="Helical" evidence="7">
    <location>
        <begin position="399"/>
        <end position="420"/>
    </location>
</feature>
<comment type="subcellular location">
    <subcellularLocation>
        <location evidence="1">Membrane</location>
        <topology evidence="1">Multi-pass membrane protein</topology>
    </subcellularLocation>
</comment>
<feature type="transmembrane region" description="Helical" evidence="7">
    <location>
        <begin position="159"/>
        <end position="178"/>
    </location>
</feature>
<feature type="transmembrane region" description="Helical" evidence="7">
    <location>
        <begin position="217"/>
        <end position="240"/>
    </location>
</feature>
<dbReference type="OrthoDB" id="3936150at2759"/>
<keyword evidence="2" id="KW-0813">Transport</keyword>
<dbReference type="RefSeq" id="XP_017992522.1">
    <property type="nucleotide sequence ID" value="XM_018135568.1"/>
</dbReference>
<feature type="region of interest" description="Disordered" evidence="6">
    <location>
        <begin position="1"/>
        <end position="47"/>
    </location>
</feature>
<dbReference type="Gene3D" id="1.20.1250.20">
    <property type="entry name" value="MFS general substrate transporter like domains"/>
    <property type="match status" value="1"/>
</dbReference>
<evidence type="ECO:0000313" key="10">
    <source>
        <dbReference type="Proteomes" id="UP000037751"/>
    </source>
</evidence>
<dbReference type="Proteomes" id="UP000037751">
    <property type="component" value="Unassembled WGS sequence"/>
</dbReference>
<dbReference type="PANTHER" id="PTHR23511">
    <property type="entry name" value="SYNAPTIC VESICLE GLYCOPROTEIN 2"/>
    <property type="match status" value="1"/>
</dbReference>
<feature type="transmembrane region" description="Helical" evidence="7">
    <location>
        <begin position="463"/>
        <end position="482"/>
    </location>
</feature>
<comment type="caution">
    <text evidence="9">The sequence shown here is derived from an EMBL/GenBank/DDBJ whole genome shotgun (WGS) entry which is preliminary data.</text>
</comment>
<feature type="transmembrane region" description="Helical" evidence="7">
    <location>
        <begin position="432"/>
        <end position="457"/>
    </location>
</feature>
<dbReference type="EMBL" id="LGAV01000003">
    <property type="protein sequence ID" value="KOS14890.1"/>
    <property type="molecule type" value="Genomic_DNA"/>
</dbReference>
<dbReference type="InterPro" id="IPR005828">
    <property type="entry name" value="MFS_sugar_transport-like"/>
</dbReference>
<gene>
    <name evidence="9" type="ORF">Malapachy_1057</name>
</gene>
<keyword evidence="3 7" id="KW-0812">Transmembrane</keyword>
<feature type="transmembrane region" description="Helical" evidence="7">
    <location>
        <begin position="184"/>
        <end position="205"/>
    </location>
</feature>
<dbReference type="SUPFAM" id="SSF103473">
    <property type="entry name" value="MFS general substrate transporter"/>
    <property type="match status" value="1"/>
</dbReference>
<evidence type="ECO:0000256" key="5">
    <source>
        <dbReference type="ARBA" id="ARBA00023136"/>
    </source>
</evidence>
<feature type="transmembrane region" description="Helical" evidence="7">
    <location>
        <begin position="558"/>
        <end position="577"/>
    </location>
</feature>
<accession>A0A0M8MVZ3</accession>
<organism evidence="9 10">
    <name type="scientific">Malassezia pachydermatis</name>
    <dbReference type="NCBI Taxonomy" id="77020"/>
    <lineage>
        <taxon>Eukaryota</taxon>
        <taxon>Fungi</taxon>
        <taxon>Dikarya</taxon>
        <taxon>Basidiomycota</taxon>
        <taxon>Ustilaginomycotina</taxon>
        <taxon>Malasseziomycetes</taxon>
        <taxon>Malasseziales</taxon>
        <taxon>Malasseziaceae</taxon>
        <taxon>Malassezia</taxon>
    </lineage>
</organism>
<dbReference type="Pfam" id="PF00083">
    <property type="entry name" value="Sugar_tr"/>
    <property type="match status" value="1"/>
</dbReference>
<keyword evidence="5 7" id="KW-0472">Membrane</keyword>
<dbReference type="InterPro" id="IPR036259">
    <property type="entry name" value="MFS_trans_sf"/>
</dbReference>
<evidence type="ECO:0000256" key="3">
    <source>
        <dbReference type="ARBA" id="ARBA00022692"/>
    </source>
</evidence>
<feature type="domain" description="Major facilitator superfamily (MFS) profile" evidence="8">
    <location>
        <begin position="86"/>
        <end position="582"/>
    </location>
</feature>
<dbReference type="InterPro" id="IPR020846">
    <property type="entry name" value="MFS_dom"/>
</dbReference>
<keyword evidence="4 7" id="KW-1133">Transmembrane helix</keyword>
<feature type="compositionally biased region" description="Acidic residues" evidence="6">
    <location>
        <begin position="35"/>
        <end position="45"/>
    </location>
</feature>
<evidence type="ECO:0000256" key="4">
    <source>
        <dbReference type="ARBA" id="ARBA00022989"/>
    </source>
</evidence>
<keyword evidence="9" id="KW-0762">Sugar transport</keyword>
<dbReference type="CDD" id="cd17316">
    <property type="entry name" value="MFS_SV2_like"/>
    <property type="match status" value="1"/>
</dbReference>
<evidence type="ECO:0000256" key="6">
    <source>
        <dbReference type="SAM" id="MobiDB-lite"/>
    </source>
</evidence>